<protein>
    <recommendedName>
        <fullName evidence="2">Helicase HerA central domain-containing protein</fullName>
    </recommendedName>
</protein>
<feature type="compositionally biased region" description="Low complexity" evidence="1">
    <location>
        <begin position="204"/>
        <end position="232"/>
    </location>
</feature>
<gene>
    <name evidence="3" type="ORF">CQA53_07240</name>
</gene>
<sequence length="1060" mass="119790">MGIYSGSEVKTSQKTSLNNSTTKQGLKITPRLESLPHNKAMLGVPSLKRDSDKEYKQGLEKIIFPLRNALNADNSNQKFRIIIVAESYPQAIIQEILQGYRELGDEVHKFVKISKNAQKSRADSQGKTDTKGSSKSHSESHGETESESYSEGISEKSTLGKALGIGAAVAGVGAVVAGSLKGGYVGGIIGGAFAGGIMSATSNLTKTNTTSTTTSTSTSRTTSTSVSTNESTAISQSRTDTHTAGITIEELNKTAQYCEELIDTYIQRFQKGLNHGMWNTALYISASDSFTLDMLEHTLKSVYSGDESHFEALRFSQDFKDFAHHSIYTERLPMVYSSLLQHPIHNSFSGLSSALSTEELSILTAMPCNDIEGISVSHISSFGLTQAKTKEGIILGNVLNKKKPTHQDFVLGLESLNSHLFVSGITGGGKSNTIKHILTALQSEEIKNHFGKKIPFLVIEPAKSEYKGLIEHIPHLQIFRPGASDDIFRFNPFVFEHSRDKKGNAITLTKHVDMLKVSFSSAFPMYGPMPAILEEAISEVYRDRGWSFETEDNVSFTSAKDSDKERESLLFPNMIDLSKKIDSVVQQAGYAGELDSNLKAALKTRIRNLTLGVKGKIFNSRHAFHSEVLFEKPTIIELSHITNDEEKSFLMGLLLNKLYQYRESEGDSHNQLKHLTIIEEAHRLLPNISLDKSSEEANARGKAVETFTNILAEIRSFGEGIIIADQIASKLHRDVIKNTNVKILHRTMDKEDRELVGNAINLNEKQILDIAELKAGEAIVHNKDIHQAFMVKIKRFENYPNKADSTLSQKALKERMQSKITDFIHKFLESRIAQDYGYQYEFLLEQRFYLPYEKRERLNSIESFKARKAVLELLLSAFFTSELQKSFGDFTSLICEGKRKADSPPLTDEEKRLNVYLFLKGWQELRYISSITYYKNIDCYLSIYKEMLRLINHLNENEEEKIQDSIASMKEYLQHKKLKNVTQAMRHCKTHYEQNGKSDFFDCFWILKEYAAINEEIHGFIHTKYETREEQDYQYEVIWNKYFAHTQSDLLYYTLQLSKI</sequence>
<feature type="compositionally biased region" description="Basic and acidic residues" evidence="1">
    <location>
        <begin position="120"/>
        <end position="144"/>
    </location>
</feature>
<keyword evidence="4" id="KW-1185">Reference proteome</keyword>
<reference evidence="3 4" key="1">
    <citation type="submission" date="2018-04" db="EMBL/GenBank/DDBJ databases">
        <title>Novel Campyloabacter and Helicobacter Species and Strains.</title>
        <authorList>
            <person name="Mannion A.J."/>
            <person name="Shen Z."/>
            <person name="Fox J.G."/>
        </authorList>
    </citation>
    <scope>NUCLEOTIDE SEQUENCE [LARGE SCALE GENOMIC DNA]</scope>
    <source>
        <strain evidence="3 4">MIT 17-337</strain>
    </source>
</reference>
<evidence type="ECO:0000313" key="4">
    <source>
        <dbReference type="Proteomes" id="UP000256379"/>
    </source>
</evidence>
<feature type="region of interest" description="Disordered" evidence="1">
    <location>
        <begin position="116"/>
        <end position="153"/>
    </location>
</feature>
<dbReference type="EMBL" id="NXLQ01000016">
    <property type="protein sequence ID" value="RDU64942.1"/>
    <property type="molecule type" value="Genomic_DNA"/>
</dbReference>
<dbReference type="AlphaFoldDB" id="A0A3D8IIB4"/>
<dbReference type="PANTHER" id="PTHR30121">
    <property type="entry name" value="UNCHARACTERIZED PROTEIN YJGR-RELATED"/>
    <property type="match status" value="1"/>
</dbReference>
<dbReference type="OrthoDB" id="9806951at2"/>
<dbReference type="PANTHER" id="PTHR30121:SF6">
    <property type="entry name" value="SLR6007 PROTEIN"/>
    <property type="match status" value="1"/>
</dbReference>
<accession>A0A3D8IIB4</accession>
<dbReference type="Gene3D" id="3.40.50.300">
    <property type="entry name" value="P-loop containing nucleotide triphosphate hydrolases"/>
    <property type="match status" value="2"/>
</dbReference>
<dbReference type="RefSeq" id="WP_115543349.1">
    <property type="nucleotide sequence ID" value="NZ_NXLQ01000016.1"/>
</dbReference>
<feature type="compositionally biased region" description="Polar residues" evidence="1">
    <location>
        <begin position="8"/>
        <end position="24"/>
    </location>
</feature>
<dbReference type="Pfam" id="PF01935">
    <property type="entry name" value="DUF87"/>
    <property type="match status" value="1"/>
</dbReference>
<evidence type="ECO:0000313" key="3">
    <source>
        <dbReference type="EMBL" id="RDU64942.1"/>
    </source>
</evidence>
<feature type="region of interest" description="Disordered" evidence="1">
    <location>
        <begin position="204"/>
        <end position="240"/>
    </location>
</feature>
<comment type="caution">
    <text evidence="3">The sequence shown here is derived from an EMBL/GenBank/DDBJ whole genome shotgun (WGS) entry which is preliminary data.</text>
</comment>
<dbReference type="InterPro" id="IPR027417">
    <property type="entry name" value="P-loop_NTPase"/>
</dbReference>
<evidence type="ECO:0000259" key="2">
    <source>
        <dbReference type="Pfam" id="PF01935"/>
    </source>
</evidence>
<name>A0A3D8IIB4_9HELI</name>
<proteinExistence type="predicted"/>
<evidence type="ECO:0000256" key="1">
    <source>
        <dbReference type="SAM" id="MobiDB-lite"/>
    </source>
</evidence>
<dbReference type="InterPro" id="IPR002789">
    <property type="entry name" value="HerA_central"/>
</dbReference>
<feature type="domain" description="Helicase HerA central" evidence="2">
    <location>
        <begin position="395"/>
        <end position="657"/>
    </location>
</feature>
<dbReference type="SUPFAM" id="SSF52540">
    <property type="entry name" value="P-loop containing nucleoside triphosphate hydrolases"/>
    <property type="match status" value="1"/>
</dbReference>
<dbReference type="InterPro" id="IPR051162">
    <property type="entry name" value="T4SS_component"/>
</dbReference>
<feature type="region of interest" description="Disordered" evidence="1">
    <location>
        <begin position="1"/>
        <end position="25"/>
    </location>
</feature>
<dbReference type="Proteomes" id="UP000256379">
    <property type="component" value="Unassembled WGS sequence"/>
</dbReference>
<organism evidence="3 4">
    <name type="scientific">Helicobacter didelphidarum</name>
    <dbReference type="NCBI Taxonomy" id="2040648"/>
    <lineage>
        <taxon>Bacteria</taxon>
        <taxon>Pseudomonadati</taxon>
        <taxon>Campylobacterota</taxon>
        <taxon>Epsilonproteobacteria</taxon>
        <taxon>Campylobacterales</taxon>
        <taxon>Helicobacteraceae</taxon>
        <taxon>Helicobacter</taxon>
    </lineage>
</organism>